<keyword evidence="1" id="KW-0479">Metal-binding</keyword>
<dbReference type="Pfam" id="PF01753">
    <property type="entry name" value="zf-MYND"/>
    <property type="match status" value="1"/>
</dbReference>
<dbReference type="OrthoDB" id="265717at2759"/>
<keyword evidence="8" id="KW-1185">Reference proteome</keyword>
<dbReference type="EMBL" id="CAJNOC010006595">
    <property type="protein sequence ID" value="CAF1081408.1"/>
    <property type="molecule type" value="Genomic_DNA"/>
</dbReference>
<dbReference type="Proteomes" id="UP000663879">
    <property type="component" value="Unassembled WGS sequence"/>
</dbReference>
<keyword evidence="3" id="KW-0862">Zinc</keyword>
<dbReference type="GO" id="GO:0005634">
    <property type="term" value="C:nucleus"/>
    <property type="evidence" value="ECO:0007669"/>
    <property type="project" value="TreeGrafter"/>
</dbReference>
<dbReference type="GO" id="GO:0008270">
    <property type="term" value="F:zinc ion binding"/>
    <property type="evidence" value="ECO:0007669"/>
    <property type="project" value="UniProtKB-KW"/>
</dbReference>
<comment type="caution">
    <text evidence="7">The sequence shown here is derived from an EMBL/GenBank/DDBJ whole genome shotgun (WGS) entry which is preliminary data.</text>
</comment>
<feature type="domain" description="SET" evidence="5">
    <location>
        <begin position="1"/>
        <end position="225"/>
    </location>
</feature>
<evidence type="ECO:0008006" key="9">
    <source>
        <dbReference type="Google" id="ProtNLM"/>
    </source>
</evidence>
<evidence type="ECO:0000259" key="5">
    <source>
        <dbReference type="PROSITE" id="PS50280"/>
    </source>
</evidence>
<sequence>MTDPAGKIFYEGYPSVRALNDEYKEKACDYCFKKCSNLRRCSQCKFMSYCTQECQKADWLVHKYECKKFSELSKSKPNTLKLFNDVLIRAFLRTLISVKYILKPNSIELENFNALFPYNDEMSSFSAERMKSFNSMINPLKELMGNQFLNEFSEEKNLSIFDKMNHFILEVKNNGDTMGYAIYLDLQYLKHSCDPNCEFYFEGAKIIVRTIRDLEQSEHLTVSFFEFDKSLNDAGRKLFFMNEYGFICRCEKCMPPTPTKSPKYEMAMNLEIFLPCGFTTQFKYLENQPQIFDCPVCKNHTISLKECFDMPRNKLEVARMDYEFEVDRLERMKKFKSYKELAESYV</sequence>
<dbReference type="PROSITE" id="PS01360">
    <property type="entry name" value="ZF_MYND_1"/>
    <property type="match status" value="1"/>
</dbReference>
<evidence type="ECO:0000313" key="7">
    <source>
        <dbReference type="EMBL" id="CAF1081408.1"/>
    </source>
</evidence>
<accession>A0A814MMI3</accession>
<evidence type="ECO:0000256" key="3">
    <source>
        <dbReference type="ARBA" id="ARBA00022833"/>
    </source>
</evidence>
<reference evidence="7" key="1">
    <citation type="submission" date="2021-02" db="EMBL/GenBank/DDBJ databases">
        <authorList>
            <person name="Nowell W R."/>
        </authorList>
    </citation>
    <scope>NUCLEOTIDE SEQUENCE</scope>
    <source>
        <strain evidence="7">Ploen Becks lab</strain>
    </source>
</reference>
<dbReference type="PANTHER" id="PTHR12197">
    <property type="entry name" value="HISTONE-LYSINE N-METHYLTRANSFERASE SMYD"/>
    <property type="match status" value="1"/>
</dbReference>
<dbReference type="Pfam" id="PF00856">
    <property type="entry name" value="SET"/>
    <property type="match status" value="1"/>
</dbReference>
<proteinExistence type="predicted"/>
<evidence type="ECO:0000256" key="2">
    <source>
        <dbReference type="ARBA" id="ARBA00022771"/>
    </source>
</evidence>
<dbReference type="InterPro" id="IPR050869">
    <property type="entry name" value="H3K4_H4K5_MeTrfase"/>
</dbReference>
<dbReference type="Gene3D" id="6.10.140.2220">
    <property type="match status" value="1"/>
</dbReference>
<dbReference type="SUPFAM" id="SSF144232">
    <property type="entry name" value="HIT/MYND zinc finger-like"/>
    <property type="match status" value="1"/>
</dbReference>
<dbReference type="InterPro" id="IPR001214">
    <property type="entry name" value="SET_dom"/>
</dbReference>
<evidence type="ECO:0000256" key="4">
    <source>
        <dbReference type="PROSITE-ProRule" id="PRU00134"/>
    </source>
</evidence>
<protein>
    <recommendedName>
        <fullName evidence="9">MYND-type domain-containing protein</fullName>
    </recommendedName>
</protein>
<feature type="non-terminal residue" evidence="7">
    <location>
        <position position="346"/>
    </location>
</feature>
<gene>
    <name evidence="7" type="ORF">OXX778_LOCUS20210</name>
</gene>
<keyword evidence="2 4" id="KW-0863">Zinc-finger</keyword>
<dbReference type="InterPro" id="IPR002893">
    <property type="entry name" value="Znf_MYND"/>
</dbReference>
<feature type="domain" description="MYND-type" evidence="6">
    <location>
        <begin position="28"/>
        <end position="66"/>
    </location>
</feature>
<dbReference type="Gene3D" id="2.170.270.10">
    <property type="entry name" value="SET domain"/>
    <property type="match status" value="1"/>
</dbReference>
<name>A0A814MMI3_9BILA</name>
<dbReference type="AlphaFoldDB" id="A0A814MMI3"/>
<organism evidence="7 8">
    <name type="scientific">Brachionus calyciflorus</name>
    <dbReference type="NCBI Taxonomy" id="104777"/>
    <lineage>
        <taxon>Eukaryota</taxon>
        <taxon>Metazoa</taxon>
        <taxon>Spiralia</taxon>
        <taxon>Gnathifera</taxon>
        <taxon>Rotifera</taxon>
        <taxon>Eurotatoria</taxon>
        <taxon>Monogononta</taxon>
        <taxon>Pseudotrocha</taxon>
        <taxon>Ploima</taxon>
        <taxon>Brachionidae</taxon>
        <taxon>Brachionus</taxon>
    </lineage>
</organism>
<evidence type="ECO:0000259" key="6">
    <source>
        <dbReference type="PROSITE" id="PS50865"/>
    </source>
</evidence>
<evidence type="ECO:0000313" key="8">
    <source>
        <dbReference type="Proteomes" id="UP000663879"/>
    </source>
</evidence>
<dbReference type="SUPFAM" id="SSF82199">
    <property type="entry name" value="SET domain"/>
    <property type="match status" value="1"/>
</dbReference>
<dbReference type="CDD" id="cd20071">
    <property type="entry name" value="SET_SMYD"/>
    <property type="match status" value="1"/>
</dbReference>
<dbReference type="Gene3D" id="1.10.220.160">
    <property type="match status" value="1"/>
</dbReference>
<evidence type="ECO:0000256" key="1">
    <source>
        <dbReference type="ARBA" id="ARBA00022723"/>
    </source>
</evidence>
<dbReference type="PANTHER" id="PTHR12197:SF251">
    <property type="entry name" value="EG:BACR7C10.4 PROTEIN"/>
    <property type="match status" value="1"/>
</dbReference>
<dbReference type="PROSITE" id="PS50280">
    <property type="entry name" value="SET"/>
    <property type="match status" value="1"/>
</dbReference>
<dbReference type="PROSITE" id="PS50865">
    <property type="entry name" value="ZF_MYND_2"/>
    <property type="match status" value="1"/>
</dbReference>
<dbReference type="InterPro" id="IPR046341">
    <property type="entry name" value="SET_dom_sf"/>
</dbReference>